<keyword evidence="2" id="KW-0472">Membrane</keyword>
<dbReference type="GO" id="GO:0009506">
    <property type="term" value="C:plasmodesma"/>
    <property type="evidence" value="ECO:0007669"/>
    <property type="project" value="TreeGrafter"/>
</dbReference>
<keyword evidence="5" id="KW-1185">Reference proteome</keyword>
<evidence type="ECO:0000256" key="3">
    <source>
        <dbReference type="SAM" id="MobiDB-lite"/>
    </source>
</evidence>
<dbReference type="AlphaFoldDB" id="A0A5J4ZN37"/>
<dbReference type="PANTHER" id="PTHR31415">
    <property type="entry name" value="OS05G0367900 PROTEIN"/>
    <property type="match status" value="1"/>
</dbReference>
<evidence type="ECO:0000313" key="4">
    <source>
        <dbReference type="EMBL" id="KAA8519990.1"/>
    </source>
</evidence>
<feature type="region of interest" description="Disordered" evidence="3">
    <location>
        <begin position="1"/>
        <end position="33"/>
    </location>
</feature>
<dbReference type="EMBL" id="CM018049">
    <property type="protein sequence ID" value="KAA8519990.1"/>
    <property type="molecule type" value="Genomic_DNA"/>
</dbReference>
<dbReference type="GO" id="GO:0005886">
    <property type="term" value="C:plasma membrane"/>
    <property type="evidence" value="ECO:0007669"/>
    <property type="project" value="TreeGrafter"/>
</dbReference>
<gene>
    <name evidence="4" type="ORF">F0562_014246</name>
</gene>
<evidence type="ECO:0000256" key="1">
    <source>
        <dbReference type="ARBA" id="ARBA00004370"/>
    </source>
</evidence>
<dbReference type="Proteomes" id="UP000325577">
    <property type="component" value="Linkage Group LG6"/>
</dbReference>
<reference evidence="4 5" key="1">
    <citation type="submission" date="2019-09" db="EMBL/GenBank/DDBJ databases">
        <title>A chromosome-level genome assembly of the Chinese tupelo Nyssa sinensis.</title>
        <authorList>
            <person name="Yang X."/>
            <person name="Kang M."/>
            <person name="Yang Y."/>
            <person name="Xiong H."/>
            <person name="Wang M."/>
            <person name="Zhang Z."/>
            <person name="Wang Z."/>
            <person name="Wu H."/>
            <person name="Ma T."/>
            <person name="Liu J."/>
            <person name="Xi Z."/>
        </authorList>
    </citation>
    <scope>NUCLEOTIDE SEQUENCE [LARGE SCALE GENOMIC DNA]</scope>
    <source>
        <strain evidence="4">J267</strain>
        <tissue evidence="4">Leaf</tissue>
    </source>
</reference>
<organism evidence="4 5">
    <name type="scientific">Nyssa sinensis</name>
    <dbReference type="NCBI Taxonomy" id="561372"/>
    <lineage>
        <taxon>Eukaryota</taxon>
        <taxon>Viridiplantae</taxon>
        <taxon>Streptophyta</taxon>
        <taxon>Embryophyta</taxon>
        <taxon>Tracheophyta</taxon>
        <taxon>Spermatophyta</taxon>
        <taxon>Magnoliopsida</taxon>
        <taxon>eudicotyledons</taxon>
        <taxon>Gunneridae</taxon>
        <taxon>Pentapetalae</taxon>
        <taxon>asterids</taxon>
        <taxon>Cornales</taxon>
        <taxon>Nyssaceae</taxon>
        <taxon>Nyssa</taxon>
    </lineage>
</organism>
<feature type="compositionally biased region" description="Low complexity" evidence="3">
    <location>
        <begin position="11"/>
        <end position="32"/>
    </location>
</feature>
<dbReference type="PANTHER" id="PTHR31415:SF3">
    <property type="entry name" value="LATE EMBRYOGENESIS ABUNDANT (LEA) HYDROXYPROLINE-RICH GLYCOPROTEIN FAMILY"/>
    <property type="match status" value="1"/>
</dbReference>
<dbReference type="InterPro" id="IPR044839">
    <property type="entry name" value="NDR1-like"/>
</dbReference>
<name>A0A5J4ZN37_9ASTE</name>
<comment type="subcellular location">
    <subcellularLocation>
        <location evidence="1">Membrane</location>
    </subcellularLocation>
</comment>
<sequence>MNTHNQIPIEGADGNASAGAGAGASASATGDNHPLKRHHTAVYYMHRMTVYYKDQSIGGASLSLPFYQRPKNTVVLHSALRGATLRNNRRRWMPFRSGRTKGTIVFRLDVTSTIRFRVLTWRTTRHKMHANCAVGVGLNGLILASYKDKRCPVYFT</sequence>
<proteinExistence type="predicted"/>
<evidence type="ECO:0008006" key="6">
    <source>
        <dbReference type="Google" id="ProtNLM"/>
    </source>
</evidence>
<accession>A0A5J4ZN37</accession>
<evidence type="ECO:0000256" key="2">
    <source>
        <dbReference type="ARBA" id="ARBA00023136"/>
    </source>
</evidence>
<dbReference type="GO" id="GO:0098542">
    <property type="term" value="P:defense response to other organism"/>
    <property type="evidence" value="ECO:0007669"/>
    <property type="project" value="InterPro"/>
</dbReference>
<dbReference type="OrthoDB" id="779224at2759"/>
<evidence type="ECO:0000313" key="5">
    <source>
        <dbReference type="Proteomes" id="UP000325577"/>
    </source>
</evidence>
<protein>
    <recommendedName>
        <fullName evidence="6">Late embryogenesis abundant protein LEA-2 subgroup domain-containing protein</fullName>
    </recommendedName>
</protein>